<feature type="compositionally biased region" description="Polar residues" evidence="1">
    <location>
        <begin position="246"/>
        <end position="255"/>
    </location>
</feature>
<dbReference type="Proteomes" id="UP000245207">
    <property type="component" value="Unassembled WGS sequence"/>
</dbReference>
<gene>
    <name evidence="2" type="ORF">CTI12_AA206020</name>
</gene>
<reference evidence="2 3" key="1">
    <citation type="journal article" date="2018" name="Mol. Plant">
        <title>The genome of Artemisia annua provides insight into the evolution of Asteraceae family and artemisinin biosynthesis.</title>
        <authorList>
            <person name="Shen Q."/>
            <person name="Zhang L."/>
            <person name="Liao Z."/>
            <person name="Wang S."/>
            <person name="Yan T."/>
            <person name="Shi P."/>
            <person name="Liu M."/>
            <person name="Fu X."/>
            <person name="Pan Q."/>
            <person name="Wang Y."/>
            <person name="Lv Z."/>
            <person name="Lu X."/>
            <person name="Zhang F."/>
            <person name="Jiang W."/>
            <person name="Ma Y."/>
            <person name="Chen M."/>
            <person name="Hao X."/>
            <person name="Li L."/>
            <person name="Tang Y."/>
            <person name="Lv G."/>
            <person name="Zhou Y."/>
            <person name="Sun X."/>
            <person name="Brodelius P.E."/>
            <person name="Rose J.K.C."/>
            <person name="Tang K."/>
        </authorList>
    </citation>
    <scope>NUCLEOTIDE SEQUENCE [LARGE SCALE GENOMIC DNA]</scope>
    <source>
        <strain evidence="3">cv. Huhao1</strain>
        <tissue evidence="2">Leaf</tissue>
    </source>
</reference>
<feature type="region of interest" description="Disordered" evidence="1">
    <location>
        <begin position="204"/>
        <end position="255"/>
    </location>
</feature>
<sequence>MTQMRDIQMCIEMVQNKKPIYVQNLHEPQPNVHRPFWGVSGLEKPGCSGSEPRDVSVRDWFQVSKTKNTRSDHVQYDEGSLFTKNQFMSNEYEPQRLLHPLVEQSSSRNKYGKAKLAYSVLHHPKDTKIKAPDSTNTDPIYGFQSYGDDLQAQTFGDTLFAFTWCLPPNIEGDTSGYSYDTNSLKLQEMVQPDTSGIRMCKMKVANDEPNGRLQPKRRRGTPTERTQKNVGNGETSGAYEYGISPHGSNQTEGGDVSVGQSFNICQTEHAIIDHMSCGQQELVAQNQFVSNKYGGKQKLCHMLDKGKSDSRFVGDDSPYSVLHNDQDTRINGGGSTNGDPICESCSPTKLPKRHKQKHSRCTNSDNHRVTLNPQEVSGLYIDVGDPDWACDKF</sequence>
<name>A0A2U1P128_ARTAN</name>
<evidence type="ECO:0000313" key="3">
    <source>
        <dbReference type="Proteomes" id="UP000245207"/>
    </source>
</evidence>
<keyword evidence="3" id="KW-1185">Reference proteome</keyword>
<evidence type="ECO:0000256" key="1">
    <source>
        <dbReference type="SAM" id="MobiDB-lite"/>
    </source>
</evidence>
<comment type="caution">
    <text evidence="2">The sequence shown here is derived from an EMBL/GenBank/DDBJ whole genome shotgun (WGS) entry which is preliminary data.</text>
</comment>
<dbReference type="AlphaFoldDB" id="A0A2U1P128"/>
<protein>
    <submittedName>
        <fullName evidence="2">Uncharacterized protein</fullName>
    </submittedName>
</protein>
<dbReference type="EMBL" id="PKPP01001851">
    <property type="protein sequence ID" value="PWA79459.1"/>
    <property type="molecule type" value="Genomic_DNA"/>
</dbReference>
<proteinExistence type="predicted"/>
<evidence type="ECO:0000313" key="2">
    <source>
        <dbReference type="EMBL" id="PWA79459.1"/>
    </source>
</evidence>
<organism evidence="2 3">
    <name type="scientific">Artemisia annua</name>
    <name type="common">Sweet wormwood</name>
    <dbReference type="NCBI Taxonomy" id="35608"/>
    <lineage>
        <taxon>Eukaryota</taxon>
        <taxon>Viridiplantae</taxon>
        <taxon>Streptophyta</taxon>
        <taxon>Embryophyta</taxon>
        <taxon>Tracheophyta</taxon>
        <taxon>Spermatophyta</taxon>
        <taxon>Magnoliopsida</taxon>
        <taxon>eudicotyledons</taxon>
        <taxon>Gunneridae</taxon>
        <taxon>Pentapetalae</taxon>
        <taxon>asterids</taxon>
        <taxon>campanulids</taxon>
        <taxon>Asterales</taxon>
        <taxon>Asteraceae</taxon>
        <taxon>Asteroideae</taxon>
        <taxon>Anthemideae</taxon>
        <taxon>Artemisiinae</taxon>
        <taxon>Artemisia</taxon>
    </lineage>
</organism>
<accession>A0A2U1P128</accession>